<feature type="region of interest" description="Disordered" evidence="1">
    <location>
        <begin position="185"/>
        <end position="229"/>
    </location>
</feature>
<protein>
    <submittedName>
        <fullName evidence="2">Uncharacterized protein</fullName>
    </submittedName>
</protein>
<dbReference type="AlphaFoldDB" id="A0A395NY30"/>
<dbReference type="EMBL" id="PXOA01000076">
    <property type="protein sequence ID" value="RFU80988.1"/>
    <property type="molecule type" value="Genomic_DNA"/>
</dbReference>
<evidence type="ECO:0000313" key="2">
    <source>
        <dbReference type="EMBL" id="RFU80988.1"/>
    </source>
</evidence>
<evidence type="ECO:0000256" key="1">
    <source>
        <dbReference type="SAM" id="MobiDB-lite"/>
    </source>
</evidence>
<accession>A0A395NY30</accession>
<dbReference type="OrthoDB" id="4899552at2759"/>
<comment type="caution">
    <text evidence="2">The sequence shown here is derived from an EMBL/GenBank/DDBJ whole genome shotgun (WGS) entry which is preliminary data.</text>
</comment>
<feature type="compositionally biased region" description="Low complexity" evidence="1">
    <location>
        <begin position="118"/>
        <end position="134"/>
    </location>
</feature>
<feature type="region of interest" description="Disordered" evidence="1">
    <location>
        <begin position="102"/>
        <end position="145"/>
    </location>
</feature>
<name>A0A395NY30_TRIAR</name>
<sequence>MTRIGSDRRPYDIRPVSLIQLEKIVSQDALNRLSRYEEVNRQFEQVFPQMARKLERPWILWFLSLHAKRQEDMTITAADFSTSPYPQTLHAPVGDFALTGSAGQSPSMEGADFELDEPSPTVSASAVTTAPTSPDELPGYIDSPAPLDASFDSSCDLDALSSMLLWNNQLQEARYNHTIQNREKGGMEEQRDASPGVVSNPFFLQPSEQSTMPSPGGESSDSDSEALAEQSCVDKENMNQVMFNLNQLESRLRGEARRQLDVIGDDHAASPMCL</sequence>
<keyword evidence="3" id="KW-1185">Reference proteome</keyword>
<proteinExistence type="predicted"/>
<gene>
    <name evidence="2" type="ORF">TARUN_1273</name>
</gene>
<organism evidence="2 3">
    <name type="scientific">Trichoderma arundinaceum</name>
    <dbReference type="NCBI Taxonomy" id="490622"/>
    <lineage>
        <taxon>Eukaryota</taxon>
        <taxon>Fungi</taxon>
        <taxon>Dikarya</taxon>
        <taxon>Ascomycota</taxon>
        <taxon>Pezizomycotina</taxon>
        <taxon>Sordariomycetes</taxon>
        <taxon>Hypocreomycetidae</taxon>
        <taxon>Hypocreales</taxon>
        <taxon>Hypocreaceae</taxon>
        <taxon>Trichoderma</taxon>
    </lineage>
</organism>
<evidence type="ECO:0000313" key="3">
    <source>
        <dbReference type="Proteomes" id="UP000266272"/>
    </source>
</evidence>
<dbReference type="Proteomes" id="UP000266272">
    <property type="component" value="Unassembled WGS sequence"/>
</dbReference>
<reference evidence="2 3" key="1">
    <citation type="journal article" date="2018" name="PLoS Pathog.">
        <title>Evolution of structural diversity of trichothecenes, a family of toxins produced by plant pathogenic and entomopathogenic fungi.</title>
        <authorList>
            <person name="Proctor R.H."/>
            <person name="McCormick S.P."/>
            <person name="Kim H.S."/>
            <person name="Cardoza R.E."/>
            <person name="Stanley A.M."/>
            <person name="Lindo L."/>
            <person name="Kelly A."/>
            <person name="Brown D.W."/>
            <person name="Lee T."/>
            <person name="Vaughan M.M."/>
            <person name="Alexander N.J."/>
            <person name="Busman M."/>
            <person name="Gutierrez S."/>
        </authorList>
    </citation>
    <scope>NUCLEOTIDE SEQUENCE [LARGE SCALE GENOMIC DNA]</scope>
    <source>
        <strain evidence="2 3">IBT 40837</strain>
    </source>
</reference>